<reference evidence="2" key="1">
    <citation type="journal article" date="2021" name="Nat. Commun.">
        <title>Genetic determinants of endophytism in the Arabidopsis root mycobiome.</title>
        <authorList>
            <person name="Mesny F."/>
            <person name="Miyauchi S."/>
            <person name="Thiergart T."/>
            <person name="Pickel B."/>
            <person name="Atanasova L."/>
            <person name="Karlsson M."/>
            <person name="Huettel B."/>
            <person name="Barry K.W."/>
            <person name="Haridas S."/>
            <person name="Chen C."/>
            <person name="Bauer D."/>
            <person name="Andreopoulos W."/>
            <person name="Pangilinan J."/>
            <person name="LaButti K."/>
            <person name="Riley R."/>
            <person name="Lipzen A."/>
            <person name="Clum A."/>
            <person name="Drula E."/>
            <person name="Henrissat B."/>
            <person name="Kohler A."/>
            <person name="Grigoriev I.V."/>
            <person name="Martin F.M."/>
            <person name="Hacquard S."/>
        </authorList>
    </citation>
    <scope>NUCLEOTIDE SEQUENCE</scope>
    <source>
        <strain evidence="2">MPI-CAGE-AT-0147</strain>
    </source>
</reference>
<comment type="caution">
    <text evidence="2">The sequence shown here is derived from an EMBL/GenBank/DDBJ whole genome shotgun (WGS) entry which is preliminary data.</text>
</comment>
<dbReference type="AlphaFoldDB" id="A0A9P9FS73"/>
<sequence>MEHNEPIHIHFAIDDMLRFSQLYPVHNTAHTASYNELFGLNRRNSATMVLFSTSTDANEFVTYASNESNGFPLPTTLETVTRSSEEWASGKPMYPVPTDQKTPEDRLPDNPNFPWGGDSPIHRHQNTTELGDGTRDSDLLPRSQWRRRWEDAMMRLQAIWQQPQQQQRPKADGEEA</sequence>
<feature type="region of interest" description="Disordered" evidence="1">
    <location>
        <begin position="84"/>
        <end position="143"/>
    </location>
</feature>
<proteinExistence type="predicted"/>
<protein>
    <submittedName>
        <fullName evidence="2">Uncharacterized protein</fullName>
    </submittedName>
</protein>
<dbReference type="Proteomes" id="UP000738349">
    <property type="component" value="Unassembled WGS sequence"/>
</dbReference>
<keyword evidence="3" id="KW-1185">Reference proteome</keyword>
<dbReference type="OrthoDB" id="5104805at2759"/>
<evidence type="ECO:0000256" key="1">
    <source>
        <dbReference type="SAM" id="MobiDB-lite"/>
    </source>
</evidence>
<dbReference type="EMBL" id="JAGMUV010000001">
    <property type="protein sequence ID" value="KAH7175485.1"/>
    <property type="molecule type" value="Genomic_DNA"/>
</dbReference>
<evidence type="ECO:0000313" key="3">
    <source>
        <dbReference type="Proteomes" id="UP000738349"/>
    </source>
</evidence>
<accession>A0A9P9FS73</accession>
<organism evidence="2 3">
    <name type="scientific">Dactylonectria macrodidyma</name>
    <dbReference type="NCBI Taxonomy" id="307937"/>
    <lineage>
        <taxon>Eukaryota</taxon>
        <taxon>Fungi</taxon>
        <taxon>Dikarya</taxon>
        <taxon>Ascomycota</taxon>
        <taxon>Pezizomycotina</taxon>
        <taxon>Sordariomycetes</taxon>
        <taxon>Hypocreomycetidae</taxon>
        <taxon>Hypocreales</taxon>
        <taxon>Nectriaceae</taxon>
        <taxon>Dactylonectria</taxon>
    </lineage>
</organism>
<gene>
    <name evidence="2" type="ORF">EDB81DRAFT_874330</name>
</gene>
<name>A0A9P9FS73_9HYPO</name>
<evidence type="ECO:0000313" key="2">
    <source>
        <dbReference type="EMBL" id="KAH7175485.1"/>
    </source>
</evidence>